<evidence type="ECO:0000313" key="4">
    <source>
        <dbReference type="Proteomes" id="UP000597138"/>
    </source>
</evidence>
<evidence type="ECO:0000313" key="1">
    <source>
        <dbReference type="EMBL" id="GGD82893.1"/>
    </source>
</evidence>
<dbReference type="Proteomes" id="UP000027439">
    <property type="component" value="Unassembled WGS sequence"/>
</dbReference>
<reference evidence="4" key="3">
    <citation type="journal article" date="2019" name="Int. J. Syst. Evol. Microbiol.">
        <title>The Global Catalogue of Microorganisms (GCM) 10K type strain sequencing project: providing services to taxonomists for standard genome sequencing and annotation.</title>
        <authorList>
            <consortium name="The Broad Institute Genomics Platform"/>
            <consortium name="The Broad Institute Genome Sequencing Center for Infectious Disease"/>
            <person name="Wu L."/>
            <person name="Ma J."/>
        </authorList>
    </citation>
    <scope>NUCLEOTIDE SEQUENCE [LARGE SCALE GENOMIC DNA]</scope>
    <source>
        <strain evidence="4">CGMCC 1.11013</strain>
    </source>
</reference>
<proteinExistence type="predicted"/>
<gene>
    <name evidence="2" type="ORF">BG57_27795</name>
    <name evidence="1" type="ORF">GCM10010985_41690</name>
</gene>
<dbReference type="EMBL" id="BMEG01000007">
    <property type="protein sequence ID" value="GGD82893.1"/>
    <property type="molecule type" value="Genomic_DNA"/>
</dbReference>
<keyword evidence="4" id="KW-1185">Reference proteome</keyword>
<protein>
    <submittedName>
        <fullName evidence="2">Uncharacterized protein</fullName>
    </submittedName>
</protein>
<evidence type="ECO:0000313" key="3">
    <source>
        <dbReference type="Proteomes" id="UP000027439"/>
    </source>
</evidence>
<dbReference type="AlphaFoldDB" id="A0A069PEK0"/>
<reference evidence="1" key="4">
    <citation type="submission" date="2024-05" db="EMBL/GenBank/DDBJ databases">
        <authorList>
            <person name="Sun Q."/>
            <person name="Zhou Y."/>
        </authorList>
    </citation>
    <scope>NUCLEOTIDE SEQUENCE</scope>
    <source>
        <strain evidence="1">CGMCC 1.11013</strain>
    </source>
</reference>
<reference evidence="2 3" key="2">
    <citation type="submission" date="2014-03" db="EMBL/GenBank/DDBJ databases">
        <title>Draft Genome Sequences of Four Burkholderia Strains.</title>
        <authorList>
            <person name="Liu X.Y."/>
            <person name="Li C.X."/>
            <person name="Xu J.H."/>
        </authorList>
    </citation>
    <scope>NUCLEOTIDE SEQUENCE [LARGE SCALE GENOMIC DNA]</scope>
    <source>
        <strain evidence="2 3">R27</strain>
    </source>
</reference>
<organism evidence="2 3">
    <name type="scientific">Caballeronia grimmiae</name>
    <dbReference type="NCBI Taxonomy" id="1071679"/>
    <lineage>
        <taxon>Bacteria</taxon>
        <taxon>Pseudomonadati</taxon>
        <taxon>Pseudomonadota</taxon>
        <taxon>Betaproteobacteria</taxon>
        <taxon>Burkholderiales</taxon>
        <taxon>Burkholderiaceae</taxon>
        <taxon>Caballeronia</taxon>
    </lineage>
</organism>
<reference evidence="1" key="1">
    <citation type="journal article" date="2014" name="Int. J. Syst. Evol. Microbiol.">
        <title>Complete genome of a new Firmicutes species belonging to the dominant human colonic microbiota ('Ruminococcus bicirculans') reveals two chromosomes and a selective capacity to utilize plant glucans.</title>
        <authorList>
            <consortium name="NISC Comparative Sequencing Program"/>
            <person name="Wegmann U."/>
            <person name="Louis P."/>
            <person name="Goesmann A."/>
            <person name="Henrissat B."/>
            <person name="Duncan S.H."/>
            <person name="Flint H.J."/>
        </authorList>
    </citation>
    <scope>NUCLEOTIDE SEQUENCE</scope>
    <source>
        <strain evidence="1">CGMCC 1.11013</strain>
    </source>
</reference>
<comment type="caution">
    <text evidence="2">The sequence shown here is derived from an EMBL/GenBank/DDBJ whole genome shotgun (WGS) entry which is preliminary data.</text>
</comment>
<dbReference type="Proteomes" id="UP000597138">
    <property type="component" value="Unassembled WGS sequence"/>
</dbReference>
<dbReference type="RefSeq" id="WP_035962612.1">
    <property type="nucleotide sequence ID" value="NZ_BMEG01000007.1"/>
</dbReference>
<dbReference type="EMBL" id="JFHE01000006">
    <property type="protein sequence ID" value="KDR35741.1"/>
    <property type="molecule type" value="Genomic_DNA"/>
</dbReference>
<dbReference type="eggNOG" id="ENOG5030MZG">
    <property type="taxonomic scope" value="Bacteria"/>
</dbReference>
<accession>A0A069PEK0</accession>
<dbReference type="OrthoDB" id="9035893at2"/>
<sequence length="91" mass="9945">MESDYEVLYKGCTLSPLAVEDGPFYTAMLIMRTADGEMRASGALGQFACALSARRYALAYGMADVDHREPPLPDWPPVQAKAVKAAHRARV</sequence>
<evidence type="ECO:0000313" key="2">
    <source>
        <dbReference type="EMBL" id="KDR35741.1"/>
    </source>
</evidence>
<name>A0A069PEK0_9BURK</name>